<evidence type="ECO:0000256" key="1">
    <source>
        <dbReference type="ARBA" id="ARBA00022574"/>
    </source>
</evidence>
<keyword evidence="1 3" id="KW-0853">WD repeat</keyword>
<reference evidence="5" key="2">
    <citation type="submission" date="2020-08" db="EMBL/GenBank/DDBJ databases">
        <title>Plant Genome Project.</title>
        <authorList>
            <person name="Zhang R.-G."/>
        </authorList>
    </citation>
    <scope>NUCLEOTIDE SEQUENCE</scope>
    <source>
        <strain evidence="5">Huo1</strain>
        <tissue evidence="5">Leaf</tissue>
    </source>
</reference>
<dbReference type="PROSITE" id="PS50082">
    <property type="entry name" value="WD_REPEATS_2"/>
    <property type="match status" value="1"/>
</dbReference>
<gene>
    <name evidence="5" type="ORF">SASPL_104424</name>
</gene>
<evidence type="ECO:0000256" key="2">
    <source>
        <dbReference type="ARBA" id="ARBA00022737"/>
    </source>
</evidence>
<evidence type="ECO:0008006" key="7">
    <source>
        <dbReference type="Google" id="ProtNLM"/>
    </source>
</evidence>
<dbReference type="PANTHER" id="PTHR15574">
    <property type="entry name" value="WD REPEAT DOMAIN-CONTAINING FAMILY"/>
    <property type="match status" value="1"/>
</dbReference>
<comment type="caution">
    <text evidence="5">The sequence shown here is derived from an EMBL/GenBank/DDBJ whole genome shotgun (WGS) entry which is preliminary data.</text>
</comment>
<evidence type="ECO:0000313" key="5">
    <source>
        <dbReference type="EMBL" id="KAG6432836.1"/>
    </source>
</evidence>
<keyword evidence="2" id="KW-0677">Repeat</keyword>
<dbReference type="GO" id="GO:0005737">
    <property type="term" value="C:cytoplasm"/>
    <property type="evidence" value="ECO:0007669"/>
    <property type="project" value="TreeGrafter"/>
</dbReference>
<protein>
    <recommendedName>
        <fullName evidence="7">WD repeat-containing protein 42A</fullName>
    </recommendedName>
</protein>
<organism evidence="5">
    <name type="scientific">Salvia splendens</name>
    <name type="common">Scarlet sage</name>
    <dbReference type="NCBI Taxonomy" id="180675"/>
    <lineage>
        <taxon>Eukaryota</taxon>
        <taxon>Viridiplantae</taxon>
        <taxon>Streptophyta</taxon>
        <taxon>Embryophyta</taxon>
        <taxon>Tracheophyta</taxon>
        <taxon>Spermatophyta</taxon>
        <taxon>Magnoliopsida</taxon>
        <taxon>eudicotyledons</taxon>
        <taxon>Gunneridae</taxon>
        <taxon>Pentapetalae</taxon>
        <taxon>asterids</taxon>
        <taxon>lamiids</taxon>
        <taxon>Lamiales</taxon>
        <taxon>Lamiaceae</taxon>
        <taxon>Nepetoideae</taxon>
        <taxon>Mentheae</taxon>
        <taxon>Salviinae</taxon>
        <taxon>Salvia</taxon>
        <taxon>Salvia subgen. Calosphace</taxon>
        <taxon>core Calosphace</taxon>
    </lineage>
</organism>
<proteinExistence type="predicted"/>
<dbReference type="InterPro" id="IPR001680">
    <property type="entry name" value="WD40_rpt"/>
</dbReference>
<dbReference type="InterPro" id="IPR045151">
    <property type="entry name" value="DCAF8"/>
</dbReference>
<dbReference type="OrthoDB" id="4869960at2759"/>
<reference evidence="5" key="1">
    <citation type="submission" date="2018-01" db="EMBL/GenBank/DDBJ databases">
        <authorList>
            <person name="Mao J.F."/>
        </authorList>
    </citation>
    <scope>NUCLEOTIDE SEQUENCE</scope>
    <source>
        <strain evidence="5">Huo1</strain>
        <tissue evidence="5">Leaf</tissue>
    </source>
</reference>
<sequence>MERLYRNSDNWLDELHKRETTLFPPRICSRRLSASQALVQRLGLYGKLNGHQGCVNAISFNSTGELLASGSDDQQIMLWDWAAQKLKLSYQSGHTDNVFQAKFMPFTDDSKIISSAADCQVRLSLRQENGSVETKRLSKHQGRVHSLAIEPGSPYIFYSCGEDGFIQHYDLRSHSATKLFYCSSFAENSRSSSVGLNAMVIDPRNPNYFSVGGGDVYARLYDIRKYQVSASTKEGNPANYFCPRHLIGKDDVRITALAYSNTSELLVSYNDELIYLFQRNMGLGQKFVPPTSEDSPSSPEAQVYSGHRNFRTVKGVNFFGPNDEYVISGSDCGHIFIWKKKSCEVVRMMVGDRQVVNQLESHPLIPILATCGIEKNVKLWSPSSDDITPLPNNVQEIMEGNRQGREDHSRVSFSPDVIMHVLRLHRRQAHVYVERRYNREDSGSDGNDDDDDDEREGYLLGFSDGDPAEDGENARECNIS</sequence>
<dbReference type="EMBL" id="PNBA02000002">
    <property type="protein sequence ID" value="KAG6432836.1"/>
    <property type="molecule type" value="Genomic_DNA"/>
</dbReference>
<feature type="compositionally biased region" description="Acidic residues" evidence="4">
    <location>
        <begin position="446"/>
        <end position="455"/>
    </location>
</feature>
<accession>A0A8X9A9T2</accession>
<keyword evidence="6" id="KW-1185">Reference proteome</keyword>
<dbReference type="PROSITE" id="PS50294">
    <property type="entry name" value="WD_REPEATS_REGION"/>
    <property type="match status" value="1"/>
</dbReference>
<dbReference type="PANTHER" id="PTHR15574:SF65">
    <property type="entry name" value="TRANSDUCIN_WD40 REPEAT-LIKE SUPERFAMILY PROTEIN"/>
    <property type="match status" value="1"/>
</dbReference>
<dbReference type="Proteomes" id="UP000298416">
    <property type="component" value="Unassembled WGS sequence"/>
</dbReference>
<feature type="region of interest" description="Disordered" evidence="4">
    <location>
        <begin position="435"/>
        <end position="480"/>
    </location>
</feature>
<dbReference type="Pfam" id="PF00400">
    <property type="entry name" value="WD40"/>
    <property type="match status" value="3"/>
</dbReference>
<dbReference type="GO" id="GO:0080008">
    <property type="term" value="C:Cul4-RING E3 ubiquitin ligase complex"/>
    <property type="evidence" value="ECO:0007669"/>
    <property type="project" value="TreeGrafter"/>
</dbReference>
<evidence type="ECO:0000256" key="4">
    <source>
        <dbReference type="SAM" id="MobiDB-lite"/>
    </source>
</evidence>
<name>A0A8X9A9T2_SALSN</name>
<dbReference type="SMART" id="SM00320">
    <property type="entry name" value="WD40"/>
    <property type="match status" value="6"/>
</dbReference>
<feature type="repeat" description="WD" evidence="3">
    <location>
        <begin position="48"/>
        <end position="80"/>
    </location>
</feature>
<evidence type="ECO:0000256" key="3">
    <source>
        <dbReference type="PROSITE-ProRule" id="PRU00221"/>
    </source>
</evidence>
<dbReference type="AlphaFoldDB" id="A0A8X9A9T2"/>
<evidence type="ECO:0000313" key="6">
    <source>
        <dbReference type="Proteomes" id="UP000298416"/>
    </source>
</evidence>